<dbReference type="AlphaFoldDB" id="A0A060T3E0"/>
<feature type="compositionally biased region" description="Low complexity" evidence="2">
    <location>
        <begin position="20"/>
        <end position="29"/>
    </location>
</feature>
<protein>
    <submittedName>
        <fullName evidence="3">ARAD1C36630p</fullName>
    </submittedName>
</protein>
<proteinExistence type="predicted"/>
<sequence length="404" mass="43838">MEMMDSPTPRKLPSHRKQMSSTSSSDSDSFPVRARKRLSFTTLPVIPVDPSTPATKNSTLSAGVASGQNQSAHSPSVSPGVPLSSPRQIRNRSVSSYDSPESYLAQLAAKERRVVELKDEFTRVQAALRHAQEELRRFRGQAPLALRHSAPVKESTQLETSMSPTVSVSPGRSPTADSRPRRSLEKTLEKMEPRSLEKTMDDHSTYAAMSSLRTPASSSSTPSQDARKSFSAPRSFSLHGLSSIMGNRPDNPRSSEIRTQDFGAQGQGANPDTNVDSTMAVNGHSDPNSRGVKWPDKSGAIGRVVEELHVQFWGLFEDIKNVTLGEESRASPESDPSTADQGSDTKAPTESSSSSERTSETSDEQNHETSKDPLMGSKPKGQPPSARRHRSSSSSANANSYYLI</sequence>
<feature type="compositionally biased region" description="Low complexity" evidence="2">
    <location>
        <begin position="74"/>
        <end position="86"/>
    </location>
</feature>
<feature type="compositionally biased region" description="Polar residues" evidence="2">
    <location>
        <begin position="52"/>
        <end position="73"/>
    </location>
</feature>
<name>A0A060T3E0_BLAAD</name>
<feature type="compositionally biased region" description="Basic and acidic residues" evidence="2">
    <location>
        <begin position="250"/>
        <end position="259"/>
    </location>
</feature>
<reference evidence="3" key="1">
    <citation type="submission" date="2014-02" db="EMBL/GenBank/DDBJ databases">
        <authorList>
            <person name="Genoscope - CEA"/>
        </authorList>
    </citation>
    <scope>NUCLEOTIDE SEQUENCE</scope>
    <source>
        <strain evidence="3">LS3</strain>
    </source>
</reference>
<organism evidence="3">
    <name type="scientific">Blastobotrys adeninivorans</name>
    <name type="common">Yeast</name>
    <name type="synonym">Arxula adeninivorans</name>
    <dbReference type="NCBI Taxonomy" id="409370"/>
    <lineage>
        <taxon>Eukaryota</taxon>
        <taxon>Fungi</taxon>
        <taxon>Dikarya</taxon>
        <taxon>Ascomycota</taxon>
        <taxon>Saccharomycotina</taxon>
        <taxon>Dipodascomycetes</taxon>
        <taxon>Dipodascales</taxon>
        <taxon>Trichomonascaceae</taxon>
        <taxon>Blastobotrys</taxon>
    </lineage>
</organism>
<feature type="region of interest" description="Disordered" evidence="2">
    <location>
        <begin position="1"/>
        <end position="101"/>
    </location>
</feature>
<keyword evidence="1" id="KW-0175">Coiled coil</keyword>
<dbReference type="EMBL" id="HG937693">
    <property type="protein sequence ID" value="CDP35483.1"/>
    <property type="molecule type" value="Genomic_DNA"/>
</dbReference>
<feature type="compositionally biased region" description="Low complexity" evidence="2">
    <location>
        <begin position="210"/>
        <end position="223"/>
    </location>
</feature>
<feature type="compositionally biased region" description="Basic and acidic residues" evidence="2">
    <location>
        <begin position="178"/>
        <end position="204"/>
    </location>
</feature>
<feature type="compositionally biased region" description="Polar residues" evidence="2">
    <location>
        <begin position="267"/>
        <end position="288"/>
    </location>
</feature>
<feature type="compositionally biased region" description="Polar residues" evidence="2">
    <location>
        <begin position="334"/>
        <end position="348"/>
    </location>
</feature>
<feature type="compositionally biased region" description="Basic and acidic residues" evidence="2">
    <location>
        <begin position="357"/>
        <end position="371"/>
    </location>
</feature>
<accession>A0A060T3E0</accession>
<feature type="compositionally biased region" description="Polar residues" evidence="2">
    <location>
        <begin position="87"/>
        <end position="99"/>
    </location>
</feature>
<feature type="region of interest" description="Disordered" evidence="2">
    <location>
        <begin position="146"/>
        <end position="295"/>
    </location>
</feature>
<feature type="compositionally biased region" description="Polar residues" evidence="2">
    <location>
        <begin position="154"/>
        <end position="176"/>
    </location>
</feature>
<feature type="coiled-coil region" evidence="1">
    <location>
        <begin position="107"/>
        <end position="134"/>
    </location>
</feature>
<reference evidence="3" key="2">
    <citation type="submission" date="2014-06" db="EMBL/GenBank/DDBJ databases">
        <title>The complete genome of Blastobotrys (Arxula) adeninivorans LS3 - a yeast of biotechnological interest.</title>
        <authorList>
            <person name="Kunze G."/>
            <person name="Gaillardin C."/>
            <person name="Czernicka M."/>
            <person name="Durrens P."/>
            <person name="Martin T."/>
            <person name="Boer E."/>
            <person name="Gabaldon T."/>
            <person name="Cruz J."/>
            <person name="Talla E."/>
            <person name="Marck C."/>
            <person name="Goffeau A."/>
            <person name="Barbe V."/>
            <person name="Baret P."/>
            <person name="Baronian K."/>
            <person name="Beier S."/>
            <person name="Bleykasten C."/>
            <person name="Bode R."/>
            <person name="Casaregola S."/>
            <person name="Despons L."/>
            <person name="Fairhead C."/>
            <person name="Giersberg M."/>
            <person name="Gierski P."/>
            <person name="Hahnel U."/>
            <person name="Hartmann A."/>
            <person name="Jankowska D."/>
            <person name="Jubin C."/>
            <person name="Jung P."/>
            <person name="Lafontaine I."/>
            <person name="Leh-Louis V."/>
            <person name="Lemaire M."/>
            <person name="Marcet-Houben M."/>
            <person name="Mascher M."/>
            <person name="Morel G."/>
            <person name="Richard G.-F."/>
            <person name="Riechen J."/>
            <person name="Sacerdot C."/>
            <person name="Sarkar A."/>
            <person name="Savel G."/>
            <person name="Schacherer J."/>
            <person name="Sherman D."/>
            <person name="Straub M.-L."/>
            <person name="Stein N."/>
            <person name="Thierry A."/>
            <person name="Trautwein-Schult A."/>
            <person name="Westhof E."/>
            <person name="Worch S."/>
            <person name="Dujon B."/>
            <person name="Souciet J.-L."/>
            <person name="Wincker P."/>
            <person name="Scholz U."/>
            <person name="Neuveglise N."/>
        </authorList>
    </citation>
    <scope>NUCLEOTIDE SEQUENCE</scope>
    <source>
        <strain evidence="3">LS3</strain>
    </source>
</reference>
<evidence type="ECO:0000256" key="2">
    <source>
        <dbReference type="SAM" id="MobiDB-lite"/>
    </source>
</evidence>
<gene>
    <name evidence="3" type="ORF">GNLVRS02_ARAD1C36630g</name>
</gene>
<evidence type="ECO:0000256" key="1">
    <source>
        <dbReference type="SAM" id="Coils"/>
    </source>
</evidence>
<feature type="region of interest" description="Disordered" evidence="2">
    <location>
        <begin position="326"/>
        <end position="404"/>
    </location>
</feature>
<evidence type="ECO:0000313" key="3">
    <source>
        <dbReference type="EMBL" id="CDP35483.1"/>
    </source>
</evidence>
<feature type="compositionally biased region" description="Low complexity" evidence="2">
    <location>
        <begin position="392"/>
        <end position="404"/>
    </location>
</feature>